<evidence type="ECO:0000313" key="16">
    <source>
        <dbReference type="Proteomes" id="UP000181901"/>
    </source>
</evidence>
<dbReference type="AlphaFoldDB" id="A0A1J5MZF6"/>
<evidence type="ECO:0000256" key="3">
    <source>
        <dbReference type="ARBA" id="ARBA00022630"/>
    </source>
</evidence>
<sequence>MTRFSITPDSPWLAPLAGYSDLPFRMLVRQYGCGPACSEMVSVKGMAFKNSGTRRLIATCPEDDPMVLQLFGSEPEYFPPVMEKLVGMGYRNFDLNAGCPVRKVLKSGSGVQLMEDLDKLVELAAIMVTKAAEHPEGGRVGVKFRLGFNKGEEVFLDLARRLEGVGVDWVTMHPRYGRQMFAGRANWAKLAELKRAVSIPVIGSGDLFSAEDGARCIEETGIDAIMFARGALYDPSIFARYVALRQGAPLPVRDGAFLAGIVREHIRLTRLFEGDGRSFRKIRSIIPRYAKGLRGIRSLRASLLQCETWEDLERAADVIRDLEPADPDTPWPPVDEICQ</sequence>
<comment type="catalytic activity">
    <reaction evidence="10">
        <text>a 5,6-dihydrouridine in tRNA + NAD(+) = a uridine in tRNA + NADH + H(+)</text>
        <dbReference type="Rhea" id="RHEA:54452"/>
        <dbReference type="Rhea" id="RHEA-COMP:13339"/>
        <dbReference type="Rhea" id="RHEA-COMP:13887"/>
        <dbReference type="ChEBI" id="CHEBI:15378"/>
        <dbReference type="ChEBI" id="CHEBI:57540"/>
        <dbReference type="ChEBI" id="CHEBI:57945"/>
        <dbReference type="ChEBI" id="CHEBI:65315"/>
        <dbReference type="ChEBI" id="CHEBI:74443"/>
    </reaction>
</comment>
<dbReference type="InterPro" id="IPR035587">
    <property type="entry name" value="DUS-like_FMN-bd"/>
</dbReference>
<comment type="similarity">
    <text evidence="11">Belongs to the dus family.</text>
</comment>
<evidence type="ECO:0000313" key="15">
    <source>
        <dbReference type="EMBL" id="OIQ51212.1"/>
    </source>
</evidence>
<keyword evidence="13" id="KW-0547">Nucleotide-binding</keyword>
<evidence type="ECO:0000259" key="14">
    <source>
        <dbReference type="Pfam" id="PF01207"/>
    </source>
</evidence>
<dbReference type="Gene3D" id="1.10.1200.80">
    <property type="entry name" value="Putative flavin oxidoreducatase, domain 2"/>
    <property type="match status" value="1"/>
</dbReference>
<dbReference type="Gene3D" id="3.20.20.70">
    <property type="entry name" value="Aldolase class I"/>
    <property type="match status" value="1"/>
</dbReference>
<evidence type="ECO:0000256" key="13">
    <source>
        <dbReference type="PIRSR" id="PIRSR006621-2"/>
    </source>
</evidence>
<evidence type="ECO:0000256" key="4">
    <source>
        <dbReference type="ARBA" id="ARBA00022643"/>
    </source>
</evidence>
<feature type="binding site" evidence="13">
    <location>
        <begin position="228"/>
        <end position="229"/>
    </location>
    <ligand>
        <name>FMN</name>
        <dbReference type="ChEBI" id="CHEBI:58210"/>
    </ligand>
</feature>
<dbReference type="InterPro" id="IPR024036">
    <property type="entry name" value="tRNA-dHydroUridine_Synthase_C"/>
</dbReference>
<dbReference type="PIRSF" id="PIRSF006621">
    <property type="entry name" value="Dus"/>
    <property type="match status" value="1"/>
</dbReference>
<dbReference type="RefSeq" id="WP_071547154.1">
    <property type="nucleotide sequence ID" value="NZ_LKAQ01000004.1"/>
</dbReference>
<keyword evidence="7" id="KW-0694">RNA-binding</keyword>
<comment type="caution">
    <text evidence="15">The sequence shown here is derived from an EMBL/GenBank/DDBJ whole genome shotgun (WGS) entry which is preliminary data.</text>
</comment>
<dbReference type="PANTHER" id="PTHR45846">
    <property type="entry name" value="TRNA-DIHYDROURIDINE(47) SYNTHASE [NAD(P)(+)]-LIKE"/>
    <property type="match status" value="1"/>
</dbReference>
<dbReference type="GO" id="GO:0050660">
    <property type="term" value="F:flavin adenine dinucleotide binding"/>
    <property type="evidence" value="ECO:0007669"/>
    <property type="project" value="InterPro"/>
</dbReference>
<evidence type="ECO:0000256" key="2">
    <source>
        <dbReference type="ARBA" id="ARBA00022555"/>
    </source>
</evidence>
<keyword evidence="2" id="KW-0820">tRNA-binding</keyword>
<keyword evidence="6" id="KW-0521">NADP</keyword>
<keyword evidence="16" id="KW-1185">Reference proteome</keyword>
<dbReference type="InterPro" id="IPR013785">
    <property type="entry name" value="Aldolase_TIM"/>
</dbReference>
<comment type="cofactor">
    <cofactor evidence="11 13">
        <name>FMN</name>
        <dbReference type="ChEBI" id="CHEBI:58210"/>
    </cofactor>
</comment>
<dbReference type="Pfam" id="PF01207">
    <property type="entry name" value="Dus"/>
    <property type="match status" value="1"/>
</dbReference>
<feature type="active site" description="Proton donor" evidence="12">
    <location>
        <position position="99"/>
    </location>
</feature>
<proteinExistence type="inferred from homology"/>
<feature type="domain" description="DUS-like FMN-binding" evidence="14">
    <location>
        <begin position="13"/>
        <end position="313"/>
    </location>
</feature>
<dbReference type="PANTHER" id="PTHR45846:SF1">
    <property type="entry name" value="TRNA-DIHYDROURIDINE(47) SYNTHASE [NAD(P)(+)]-LIKE"/>
    <property type="match status" value="1"/>
</dbReference>
<evidence type="ECO:0000256" key="11">
    <source>
        <dbReference type="PIRNR" id="PIRNR006621"/>
    </source>
</evidence>
<evidence type="ECO:0000256" key="6">
    <source>
        <dbReference type="ARBA" id="ARBA00022857"/>
    </source>
</evidence>
<keyword evidence="8 11" id="KW-0560">Oxidoreductase</keyword>
<comment type="catalytic activity">
    <reaction evidence="9">
        <text>a 5,6-dihydrouridine in tRNA + NADP(+) = a uridine in tRNA + NADPH + H(+)</text>
        <dbReference type="Rhea" id="RHEA:23624"/>
        <dbReference type="Rhea" id="RHEA-COMP:13339"/>
        <dbReference type="Rhea" id="RHEA-COMP:13887"/>
        <dbReference type="ChEBI" id="CHEBI:15378"/>
        <dbReference type="ChEBI" id="CHEBI:57783"/>
        <dbReference type="ChEBI" id="CHEBI:58349"/>
        <dbReference type="ChEBI" id="CHEBI:65315"/>
        <dbReference type="ChEBI" id="CHEBI:74443"/>
    </reaction>
</comment>
<evidence type="ECO:0000256" key="5">
    <source>
        <dbReference type="ARBA" id="ARBA00022694"/>
    </source>
</evidence>
<dbReference type="GO" id="GO:0017150">
    <property type="term" value="F:tRNA dihydrouridine synthase activity"/>
    <property type="evidence" value="ECO:0007669"/>
    <property type="project" value="InterPro"/>
</dbReference>
<evidence type="ECO:0000256" key="7">
    <source>
        <dbReference type="ARBA" id="ARBA00022884"/>
    </source>
</evidence>
<feature type="binding site" evidence="13">
    <location>
        <position position="69"/>
    </location>
    <ligand>
        <name>FMN</name>
        <dbReference type="ChEBI" id="CHEBI:58210"/>
    </ligand>
</feature>
<accession>A0A1J5MZF6</accession>
<evidence type="ECO:0000256" key="10">
    <source>
        <dbReference type="ARBA" id="ARBA00048802"/>
    </source>
</evidence>
<dbReference type="SUPFAM" id="SSF51395">
    <property type="entry name" value="FMN-linked oxidoreductases"/>
    <property type="match status" value="1"/>
</dbReference>
<keyword evidence="5 11" id="KW-0819">tRNA processing</keyword>
<keyword evidence="4 11" id="KW-0288">FMN</keyword>
<feature type="binding site" evidence="13">
    <location>
        <position position="143"/>
    </location>
    <ligand>
        <name>FMN</name>
        <dbReference type="ChEBI" id="CHEBI:58210"/>
    </ligand>
</feature>
<organism evidence="15 16">
    <name type="scientific">Pseudodesulfovibrio hydrargyri</name>
    <dbReference type="NCBI Taxonomy" id="2125990"/>
    <lineage>
        <taxon>Bacteria</taxon>
        <taxon>Pseudomonadati</taxon>
        <taxon>Thermodesulfobacteriota</taxon>
        <taxon>Desulfovibrionia</taxon>
        <taxon>Desulfovibrionales</taxon>
        <taxon>Desulfovibrionaceae</taxon>
    </lineage>
</organism>
<comment type="function">
    <text evidence="1 11">Catalyzes the synthesis of 5,6-dihydrouridine (D), a modified base found in the D-loop of most tRNAs, via the reduction of the C5-C6 double bond in target uridines.</text>
</comment>
<evidence type="ECO:0000256" key="8">
    <source>
        <dbReference type="ARBA" id="ARBA00023002"/>
    </source>
</evidence>
<dbReference type="CDD" id="cd02801">
    <property type="entry name" value="DUS_like_FMN"/>
    <property type="match status" value="1"/>
</dbReference>
<dbReference type="InterPro" id="IPR001269">
    <property type="entry name" value="DUS_fam"/>
</dbReference>
<name>A0A1J5MZF6_9BACT</name>
<evidence type="ECO:0000256" key="1">
    <source>
        <dbReference type="ARBA" id="ARBA00002790"/>
    </source>
</evidence>
<dbReference type="EMBL" id="LKAQ01000004">
    <property type="protein sequence ID" value="OIQ51212.1"/>
    <property type="molecule type" value="Genomic_DNA"/>
</dbReference>
<dbReference type="EC" id="1.3.1.-" evidence="11"/>
<dbReference type="OrthoDB" id="9764501at2"/>
<protein>
    <recommendedName>
        <fullName evidence="11">tRNA-dihydrouridine synthase</fullName>
        <ecNumber evidence="11">1.3.1.-</ecNumber>
    </recommendedName>
</protein>
<reference evidence="15 16" key="1">
    <citation type="submission" date="2015-09" db="EMBL/GenBank/DDBJ databases">
        <title>Genome of Desulfovibrio dechloracetivorans BerOc1, a mercury methylating strain isolated from highly hydrocarbons and metals contaminated coastal sediments.</title>
        <authorList>
            <person name="Goni Urriza M."/>
            <person name="Gassie C."/>
            <person name="Bouchez O."/>
            <person name="Klopp C."/>
            <person name="Ranchou-Peyruse A."/>
            <person name="Remy G."/>
        </authorList>
    </citation>
    <scope>NUCLEOTIDE SEQUENCE [LARGE SCALE GENOMIC DNA]</scope>
    <source>
        <strain evidence="15 16">BerOc1</strain>
    </source>
</reference>
<keyword evidence="3 11" id="KW-0285">Flavoprotein</keyword>
<evidence type="ECO:0000256" key="9">
    <source>
        <dbReference type="ARBA" id="ARBA00048205"/>
    </source>
</evidence>
<feature type="binding site" evidence="13">
    <location>
        <position position="173"/>
    </location>
    <ligand>
        <name>FMN</name>
        <dbReference type="ChEBI" id="CHEBI:58210"/>
    </ligand>
</feature>
<evidence type="ECO:0000256" key="12">
    <source>
        <dbReference type="PIRSR" id="PIRSR006621-1"/>
    </source>
</evidence>
<dbReference type="Proteomes" id="UP000181901">
    <property type="component" value="Unassembled WGS sequence"/>
</dbReference>
<dbReference type="GO" id="GO:0000049">
    <property type="term" value="F:tRNA binding"/>
    <property type="evidence" value="ECO:0007669"/>
    <property type="project" value="UniProtKB-KW"/>
</dbReference>
<gene>
    <name evidence="15" type="primary">dus</name>
    <name evidence="15" type="ORF">BerOc1_03157</name>
</gene>